<dbReference type="PANTHER" id="PTHR22801">
    <property type="entry name" value="LITHOSTATHINE"/>
    <property type="match status" value="1"/>
</dbReference>
<dbReference type="InterPro" id="IPR050801">
    <property type="entry name" value="Ca-Dep_Lectins_ImmuneDev"/>
</dbReference>
<proteinExistence type="predicted"/>
<dbReference type="PROSITE" id="PS00615">
    <property type="entry name" value="C_TYPE_LECTIN_1"/>
    <property type="match status" value="1"/>
</dbReference>
<evidence type="ECO:0000313" key="3">
    <source>
        <dbReference type="EMBL" id="KAK4323500.1"/>
    </source>
</evidence>
<dbReference type="Proteomes" id="UP001292094">
    <property type="component" value="Unassembled WGS sequence"/>
</dbReference>
<evidence type="ECO:0000256" key="1">
    <source>
        <dbReference type="ARBA" id="ARBA00023157"/>
    </source>
</evidence>
<feature type="domain" description="C-type lectin" evidence="2">
    <location>
        <begin position="160"/>
        <end position="271"/>
    </location>
</feature>
<name>A0AAE1QC72_9EUCA</name>
<dbReference type="PROSITE" id="PS50041">
    <property type="entry name" value="C_TYPE_LECTIN_2"/>
    <property type="match status" value="1"/>
</dbReference>
<dbReference type="SUPFAM" id="SSF56436">
    <property type="entry name" value="C-type lectin-like"/>
    <property type="match status" value="1"/>
</dbReference>
<gene>
    <name evidence="3" type="ORF">Pmani_005814</name>
</gene>
<evidence type="ECO:0000259" key="2">
    <source>
        <dbReference type="PROSITE" id="PS50041"/>
    </source>
</evidence>
<dbReference type="InterPro" id="IPR001304">
    <property type="entry name" value="C-type_lectin-like"/>
</dbReference>
<accession>A0AAE1QC72</accession>
<dbReference type="InterPro" id="IPR016186">
    <property type="entry name" value="C-type_lectin-like/link_sf"/>
</dbReference>
<organism evidence="3 4">
    <name type="scientific">Petrolisthes manimaculis</name>
    <dbReference type="NCBI Taxonomy" id="1843537"/>
    <lineage>
        <taxon>Eukaryota</taxon>
        <taxon>Metazoa</taxon>
        <taxon>Ecdysozoa</taxon>
        <taxon>Arthropoda</taxon>
        <taxon>Crustacea</taxon>
        <taxon>Multicrustacea</taxon>
        <taxon>Malacostraca</taxon>
        <taxon>Eumalacostraca</taxon>
        <taxon>Eucarida</taxon>
        <taxon>Decapoda</taxon>
        <taxon>Pleocyemata</taxon>
        <taxon>Anomura</taxon>
        <taxon>Galatheoidea</taxon>
        <taxon>Porcellanidae</taxon>
        <taxon>Petrolisthes</taxon>
    </lineage>
</organism>
<reference evidence="3" key="1">
    <citation type="submission" date="2023-11" db="EMBL/GenBank/DDBJ databases">
        <title>Genome assemblies of two species of porcelain crab, Petrolisthes cinctipes and Petrolisthes manimaculis (Anomura: Porcellanidae).</title>
        <authorList>
            <person name="Angst P."/>
        </authorList>
    </citation>
    <scope>NUCLEOTIDE SEQUENCE</scope>
    <source>
        <strain evidence="3">PB745_02</strain>
        <tissue evidence="3">Gill</tissue>
    </source>
</reference>
<keyword evidence="4" id="KW-1185">Reference proteome</keyword>
<dbReference type="Gene3D" id="3.10.100.10">
    <property type="entry name" value="Mannose-Binding Protein A, subunit A"/>
    <property type="match status" value="1"/>
</dbReference>
<dbReference type="Pfam" id="PF00059">
    <property type="entry name" value="Lectin_C"/>
    <property type="match status" value="1"/>
</dbReference>
<dbReference type="PANTHER" id="PTHR22801:SF63">
    <property type="entry name" value="C-TYPE LECTIN DOMAIN-CONTAINING PROTEIN"/>
    <property type="match status" value="1"/>
</dbReference>
<dbReference type="EMBL" id="JAWZYT010000437">
    <property type="protein sequence ID" value="KAK4323500.1"/>
    <property type="molecule type" value="Genomic_DNA"/>
</dbReference>
<dbReference type="AlphaFoldDB" id="A0AAE1QC72"/>
<dbReference type="SMART" id="SM00034">
    <property type="entry name" value="CLECT"/>
    <property type="match status" value="1"/>
</dbReference>
<comment type="caution">
    <text evidence="3">The sequence shown here is derived from an EMBL/GenBank/DDBJ whole genome shotgun (WGS) entry which is preliminary data.</text>
</comment>
<sequence>MTRAHEMMTTTTTTLVFTLCLVGGVAEGMSTFLLVTQNVAPPPSTANLGASTTSLAGCGLACFNAAPDNNNMTCLAFLWTPTPLGGERGNNHNNNNNVSDTTLFAPSVEGLCELLACLPHPASLQSSPAAQMYVLRGRTTPYYGPDAAPASYVMACTFAYRVYSKVKLTYSKAEDHCADDGASLIIIKDAEQEKIVLDALNQGEGYWMGLSDREVEGVWRWADGSSLGYSNWDRGQPNNYILRGSDQDCAMLYRGAWNDHHCLHPLRFVCQITFVQL</sequence>
<protein>
    <recommendedName>
        <fullName evidence="2">C-type lectin domain-containing protein</fullName>
    </recommendedName>
</protein>
<evidence type="ECO:0000313" key="4">
    <source>
        <dbReference type="Proteomes" id="UP001292094"/>
    </source>
</evidence>
<keyword evidence="1" id="KW-1015">Disulfide bond</keyword>
<dbReference type="InterPro" id="IPR018378">
    <property type="entry name" value="C-type_lectin_CS"/>
</dbReference>
<dbReference type="InterPro" id="IPR016187">
    <property type="entry name" value="CTDL_fold"/>
</dbReference>